<dbReference type="InterPro" id="IPR038670">
    <property type="entry name" value="HslJ-like_sf"/>
</dbReference>
<dbReference type="EMBL" id="JBHSLA010000001">
    <property type="protein sequence ID" value="MFC5194477.1"/>
    <property type="molecule type" value="Genomic_DNA"/>
</dbReference>
<dbReference type="RefSeq" id="WP_376858636.1">
    <property type="nucleotide sequence ID" value="NZ_JBHSLA010000001.1"/>
</dbReference>
<protein>
    <submittedName>
        <fullName evidence="2">META domain-containing protein</fullName>
    </submittedName>
</protein>
<evidence type="ECO:0000259" key="1">
    <source>
        <dbReference type="Pfam" id="PF03724"/>
    </source>
</evidence>
<dbReference type="InterPro" id="IPR005184">
    <property type="entry name" value="DUF306_Meta_HslJ"/>
</dbReference>
<name>A0ABW0C2L9_9FLAO</name>
<keyword evidence="3" id="KW-1185">Reference proteome</keyword>
<organism evidence="2 3">
    <name type="scientific">Bizionia hallyeonensis</name>
    <dbReference type="NCBI Taxonomy" id="1123757"/>
    <lineage>
        <taxon>Bacteria</taxon>
        <taxon>Pseudomonadati</taxon>
        <taxon>Bacteroidota</taxon>
        <taxon>Flavobacteriia</taxon>
        <taxon>Flavobacteriales</taxon>
        <taxon>Flavobacteriaceae</taxon>
        <taxon>Bizionia</taxon>
    </lineage>
</organism>
<comment type="caution">
    <text evidence="2">The sequence shown here is derived from an EMBL/GenBank/DDBJ whole genome shotgun (WGS) entry which is preliminary data.</text>
</comment>
<evidence type="ECO:0000313" key="3">
    <source>
        <dbReference type="Proteomes" id="UP001596162"/>
    </source>
</evidence>
<dbReference type="Pfam" id="PF03724">
    <property type="entry name" value="META"/>
    <property type="match status" value="2"/>
</dbReference>
<dbReference type="InterPro" id="IPR053147">
    <property type="entry name" value="Hsp_HslJ-like"/>
</dbReference>
<feature type="domain" description="DUF306" evidence="1">
    <location>
        <begin position="50"/>
        <end position="161"/>
    </location>
</feature>
<sequence length="285" mass="32153">MKTKITTLAIFLLTLVGCNQDKKSNAPVPSEIKVENNQIELQESENELTTIENTKWVITKLEGRDMTDREKNGQIIYFILDFENKSISGFSGCNNFIGAYKLDDGNRIIFSQMGSTRMACPDAKINEAQILNIFETADNFTIANNILSLNKGKRAPLAEFKKVKMDDNLVTEKYWKLKTLGGQAVTMADNQEREIFFTLKNNNNQVTGFAGCNTMSGEFVLEEGNRIRFVNMATTLKACPDVDVNESEFLKIFELTDNYTIKDDILSLNVGRRAPLAVFEAVYMD</sequence>
<proteinExistence type="predicted"/>
<dbReference type="PANTHER" id="PTHR35535">
    <property type="entry name" value="HEAT SHOCK PROTEIN HSLJ"/>
    <property type="match status" value="1"/>
</dbReference>
<dbReference type="PANTHER" id="PTHR35535:SF1">
    <property type="entry name" value="HEAT SHOCK PROTEIN HSLJ"/>
    <property type="match status" value="1"/>
</dbReference>
<dbReference type="PROSITE" id="PS51257">
    <property type="entry name" value="PROKAR_LIPOPROTEIN"/>
    <property type="match status" value="1"/>
</dbReference>
<feature type="domain" description="DUF306" evidence="1">
    <location>
        <begin position="170"/>
        <end position="279"/>
    </location>
</feature>
<dbReference type="Proteomes" id="UP001596162">
    <property type="component" value="Unassembled WGS sequence"/>
</dbReference>
<gene>
    <name evidence="2" type="ORF">ACFPH8_03955</name>
</gene>
<accession>A0ABW0C2L9</accession>
<reference evidence="3" key="1">
    <citation type="journal article" date="2019" name="Int. J. Syst. Evol. Microbiol.">
        <title>The Global Catalogue of Microorganisms (GCM) 10K type strain sequencing project: providing services to taxonomists for standard genome sequencing and annotation.</title>
        <authorList>
            <consortium name="The Broad Institute Genomics Platform"/>
            <consortium name="The Broad Institute Genome Sequencing Center for Infectious Disease"/>
            <person name="Wu L."/>
            <person name="Ma J."/>
        </authorList>
    </citation>
    <scope>NUCLEOTIDE SEQUENCE [LARGE SCALE GENOMIC DNA]</scope>
    <source>
        <strain evidence="3">JCM 17978</strain>
    </source>
</reference>
<dbReference type="Gene3D" id="2.40.128.270">
    <property type="match status" value="2"/>
</dbReference>
<evidence type="ECO:0000313" key="2">
    <source>
        <dbReference type="EMBL" id="MFC5194477.1"/>
    </source>
</evidence>